<dbReference type="Proteomes" id="UP000199318">
    <property type="component" value="Unassembled WGS sequence"/>
</dbReference>
<keyword evidence="6 7" id="KW-0238">DNA-binding</keyword>
<keyword evidence="3 7" id="KW-0547">Nucleotide-binding</keyword>
<dbReference type="PIRSF" id="PIRSF005719">
    <property type="entry name" value="SMC"/>
    <property type="match status" value="1"/>
</dbReference>
<dbReference type="GO" id="GO:0006260">
    <property type="term" value="P:DNA replication"/>
    <property type="evidence" value="ECO:0007669"/>
    <property type="project" value="UniProtKB-UniRule"/>
</dbReference>
<evidence type="ECO:0000256" key="1">
    <source>
        <dbReference type="ARBA" id="ARBA00004496"/>
    </source>
</evidence>
<dbReference type="PANTHER" id="PTHR43977">
    <property type="entry name" value="STRUCTURAL MAINTENANCE OF CHROMOSOMES PROTEIN 3"/>
    <property type="match status" value="1"/>
</dbReference>
<evidence type="ECO:0000256" key="3">
    <source>
        <dbReference type="ARBA" id="ARBA00022741"/>
    </source>
</evidence>
<feature type="coiled-coil region" evidence="7">
    <location>
        <begin position="995"/>
        <end position="1032"/>
    </location>
</feature>
<dbReference type="CDD" id="cd03278">
    <property type="entry name" value="ABC_SMC_barmotin"/>
    <property type="match status" value="2"/>
</dbReference>
<dbReference type="GO" id="GO:0016887">
    <property type="term" value="F:ATP hydrolysis activity"/>
    <property type="evidence" value="ECO:0007669"/>
    <property type="project" value="InterPro"/>
</dbReference>
<dbReference type="SUPFAM" id="SSF52540">
    <property type="entry name" value="P-loop containing nucleoside triphosphate hydrolases"/>
    <property type="match status" value="1"/>
</dbReference>
<dbReference type="InterPro" id="IPR024704">
    <property type="entry name" value="SMC"/>
</dbReference>
<feature type="binding site" evidence="7">
    <location>
        <begin position="32"/>
        <end position="39"/>
    </location>
    <ligand>
        <name>ATP</name>
        <dbReference type="ChEBI" id="CHEBI:30616"/>
    </ligand>
</feature>
<reference evidence="10" key="1">
    <citation type="submission" date="2016-10" db="EMBL/GenBank/DDBJ databases">
        <authorList>
            <person name="de Groot N.N."/>
        </authorList>
    </citation>
    <scope>NUCLEOTIDE SEQUENCE [LARGE SCALE GENOMIC DNA]</scope>
    <source>
        <strain evidence="10">10nlg</strain>
    </source>
</reference>
<dbReference type="GO" id="GO:0030261">
    <property type="term" value="P:chromosome condensation"/>
    <property type="evidence" value="ECO:0007669"/>
    <property type="project" value="InterPro"/>
</dbReference>
<dbReference type="SMART" id="SM00968">
    <property type="entry name" value="SMC_hinge"/>
    <property type="match status" value="1"/>
</dbReference>
<keyword evidence="5 7" id="KW-0175">Coiled coil</keyword>
<comment type="similarity">
    <text evidence="7">Belongs to the SMC family.</text>
</comment>
<comment type="subunit">
    <text evidence="7">Homodimer.</text>
</comment>
<protein>
    <recommendedName>
        <fullName evidence="7">Chromosome partition protein Smc</fullName>
    </recommendedName>
</protein>
<gene>
    <name evidence="7" type="primary">smc</name>
    <name evidence="9" type="ORF">SAMN05444126_10299</name>
</gene>
<feature type="coiled-coil region" evidence="7">
    <location>
        <begin position="231"/>
        <end position="310"/>
    </location>
</feature>
<dbReference type="AlphaFoldDB" id="A0A1H9Q046"/>
<feature type="coiled-coil region" evidence="7">
    <location>
        <begin position="771"/>
        <end position="917"/>
    </location>
</feature>
<evidence type="ECO:0000313" key="9">
    <source>
        <dbReference type="EMBL" id="SER53802.1"/>
    </source>
</evidence>
<evidence type="ECO:0000313" key="10">
    <source>
        <dbReference type="Proteomes" id="UP000199318"/>
    </source>
</evidence>
<dbReference type="GO" id="GO:0007062">
    <property type="term" value="P:sister chromatid cohesion"/>
    <property type="evidence" value="ECO:0007669"/>
    <property type="project" value="InterPro"/>
</dbReference>
<dbReference type="Gene3D" id="3.30.70.1620">
    <property type="match status" value="1"/>
</dbReference>
<keyword evidence="10" id="KW-1185">Reference proteome</keyword>
<dbReference type="Pfam" id="PF02463">
    <property type="entry name" value="SMC_N"/>
    <property type="match status" value="1"/>
</dbReference>
<proteinExistence type="inferred from homology"/>
<sequence length="1190" mass="136040">MFLKRLELTGFKSFADRLGIDFVPGVTSVVGPNGSGKSNISDAVRWVLGEQSAKNLRGEKMEDVIFSGSERRSPLNMAEISLVLDNEDQHLPVDYSEVAVTRRVYRSGDSEYLLNREPCRLKDINDLFMDSGLGKEAFSIIGQGRVEEILSSKAEERRMIFEEAAGVLKYKFRKQKSEKKLHETEDNLHRVKDILYELENQVEPLKEQAAIAREHIAKTEELKSVETGVLVSEIEERHQEWSETKKELEELSQKNERLETDVNKHEAEIEQLRAAMQTLDEQIQTQQQTLLKASEDLEKQESQKQVWQERKKHFSHNKEQFQAEINELSALGAKKNDEWQQEAATLKAQQQKVAELTERRRLTEAELTGLESNLTEQIESLKSDYIEWLNERAAKSNERSYLEQERTKTAEKRKRLLADHEEWLNHRNQLKAEKDEAERNWQNEKNRLDQLLQEHQQLKEQEQTAAEKIAENDRLIQEASRHREKLSSRAEVLEEMENEYAGFYQGVKEILKRRDAKESGIEGAVAEVIAVPEAYKTAVELALGAAQQHVIVKDETAGREAIHYLKKQNLGRATFLPLNTVKPRFVQEKDQASGSGQPGWVGVAGDLISYDARYEPVIRSLLGNVIVADGLKNAQEIAKLSGQRYRIVTLEGDIINPGGSMTGGSLKQKSSQLIGRKQELERLQEKLTEMTSRMNGLTAEKTKLSAEKEALDKKIHELTAAGEAAREREQEKKGIYKEAEWALDHANERLEVFDYEDAEAKEEDEKNAAKIEELGKAVTDAEEKVAELNEKIEDLQTREQTSSDQKHELEAKKAELDVALAKEEELLSHREETVSRLEDELTKINTDIERKNAEFSQLEEQLSTGDDSASLIEEEINARRSEKDKAEKAIAEKRAERIDQQQKHEQVEHELKDIKRQWSFVSQTLQEKEVKVNRLDVELDTRLTKLQEEYELSYEAAKQSYALTLPLAEAKKQVKLIRMAIEELGPVNHGAIDEYERVKERFDFLLEQKNDLEEAKTTLHNVIQEMDDEMTRRFNETFEQIQAQFQEVFRELFGGGSASLELSDPNNLLETGVDIIAQPPGKKLQHLALLSGGERALTAIALLFSILKVRPVPFCVLDEVEAALDEANVVRFANYLKEFSKETQFIVVTHRKGTMEHSDILYGVTMQEHGVSNLVSVKLEDTTELIGSDM</sequence>
<evidence type="ECO:0000256" key="5">
    <source>
        <dbReference type="ARBA" id="ARBA00023054"/>
    </source>
</evidence>
<dbReference type="OrthoDB" id="9808768at2"/>
<keyword evidence="4 7" id="KW-0067">ATP-binding</keyword>
<feature type="coiled-coil region" evidence="7">
    <location>
        <begin position="336"/>
        <end position="499"/>
    </location>
</feature>
<feature type="domain" description="SMC hinge" evidence="8">
    <location>
        <begin position="519"/>
        <end position="638"/>
    </location>
</feature>
<dbReference type="STRING" id="1464123.SAMN05444126_10299"/>
<comment type="subcellular location">
    <subcellularLocation>
        <location evidence="1 7">Cytoplasm</location>
    </subcellularLocation>
</comment>
<comment type="function">
    <text evidence="7">Required for chromosome condensation and partitioning.</text>
</comment>
<dbReference type="Pfam" id="PF06470">
    <property type="entry name" value="SMC_hinge"/>
    <property type="match status" value="1"/>
</dbReference>
<dbReference type="HAMAP" id="MF_01894">
    <property type="entry name" value="Smc_prok"/>
    <property type="match status" value="1"/>
</dbReference>
<dbReference type="InterPro" id="IPR027417">
    <property type="entry name" value="P-loop_NTPase"/>
</dbReference>
<dbReference type="GO" id="GO:0005737">
    <property type="term" value="C:cytoplasm"/>
    <property type="evidence" value="ECO:0007669"/>
    <property type="project" value="UniProtKB-SubCell"/>
</dbReference>
<feature type="coiled-coil region" evidence="7">
    <location>
        <begin position="174"/>
        <end position="201"/>
    </location>
</feature>
<dbReference type="InterPro" id="IPR036277">
    <property type="entry name" value="SMC_hinge_sf"/>
</dbReference>
<dbReference type="SUPFAM" id="SSF75553">
    <property type="entry name" value="Smc hinge domain"/>
    <property type="match status" value="1"/>
</dbReference>
<evidence type="ECO:0000256" key="7">
    <source>
        <dbReference type="HAMAP-Rule" id="MF_01894"/>
    </source>
</evidence>
<dbReference type="InterPro" id="IPR011890">
    <property type="entry name" value="SMC_prok"/>
</dbReference>
<feature type="coiled-coil region" evidence="7">
    <location>
        <begin position="666"/>
        <end position="728"/>
    </location>
</feature>
<evidence type="ECO:0000259" key="8">
    <source>
        <dbReference type="SMART" id="SM00968"/>
    </source>
</evidence>
<dbReference type="RefSeq" id="WP_093071872.1">
    <property type="nucleotide sequence ID" value="NZ_FOGV01000002.1"/>
</dbReference>
<accession>A0A1H9Q046</accession>
<name>A0A1H9Q046_9BACI</name>
<dbReference type="InterPro" id="IPR010935">
    <property type="entry name" value="SMC_hinge"/>
</dbReference>
<dbReference type="GO" id="GO:0007059">
    <property type="term" value="P:chromosome segregation"/>
    <property type="evidence" value="ECO:0007669"/>
    <property type="project" value="UniProtKB-UniRule"/>
</dbReference>
<organism evidence="9 10">
    <name type="scientific">Salisediminibacterium halotolerans</name>
    <dbReference type="NCBI Taxonomy" id="517425"/>
    <lineage>
        <taxon>Bacteria</taxon>
        <taxon>Bacillati</taxon>
        <taxon>Bacillota</taxon>
        <taxon>Bacilli</taxon>
        <taxon>Bacillales</taxon>
        <taxon>Bacillaceae</taxon>
        <taxon>Salisediminibacterium</taxon>
    </lineage>
</organism>
<comment type="domain">
    <text evidence="7">Contains large globular domains required for ATP hydrolysis at each terminus and a third globular domain forming a flexible hinge near the middle of the molecule. These domains are separated by coiled-coil structures.</text>
</comment>
<dbReference type="FunFam" id="3.40.50.300:FF:000901">
    <property type="entry name" value="Chromosome partition protein Smc"/>
    <property type="match status" value="1"/>
</dbReference>
<dbReference type="GO" id="GO:0005694">
    <property type="term" value="C:chromosome"/>
    <property type="evidence" value="ECO:0007669"/>
    <property type="project" value="InterPro"/>
</dbReference>
<dbReference type="Gene3D" id="3.40.50.300">
    <property type="entry name" value="P-loop containing nucleotide triphosphate hydrolases"/>
    <property type="match status" value="2"/>
</dbReference>
<evidence type="ECO:0000256" key="2">
    <source>
        <dbReference type="ARBA" id="ARBA00022490"/>
    </source>
</evidence>
<comment type="caution">
    <text evidence="9">The sequence shown here is derived from an EMBL/GenBank/DDBJ whole genome shotgun (WGS) entry which is preliminary data.</text>
</comment>
<evidence type="ECO:0000256" key="4">
    <source>
        <dbReference type="ARBA" id="ARBA00022840"/>
    </source>
</evidence>
<dbReference type="GO" id="GO:0005524">
    <property type="term" value="F:ATP binding"/>
    <property type="evidence" value="ECO:0007669"/>
    <property type="project" value="UniProtKB-UniRule"/>
</dbReference>
<keyword evidence="2 7" id="KW-0963">Cytoplasm</keyword>
<evidence type="ECO:0000256" key="6">
    <source>
        <dbReference type="ARBA" id="ARBA00023125"/>
    </source>
</evidence>
<dbReference type="EMBL" id="FOGV01000002">
    <property type="protein sequence ID" value="SER53802.1"/>
    <property type="molecule type" value="Genomic_DNA"/>
</dbReference>
<dbReference type="InterPro" id="IPR003395">
    <property type="entry name" value="RecF/RecN/SMC_N"/>
</dbReference>
<dbReference type="FunFam" id="3.40.50.300:FF:000984">
    <property type="entry name" value="Chromosome partition protein Smc"/>
    <property type="match status" value="1"/>
</dbReference>
<dbReference type="NCBIfam" id="TIGR02168">
    <property type="entry name" value="SMC_prok_B"/>
    <property type="match status" value="1"/>
</dbReference>
<dbReference type="Gene3D" id="1.20.1060.20">
    <property type="match status" value="1"/>
</dbReference>
<dbReference type="GO" id="GO:0003677">
    <property type="term" value="F:DNA binding"/>
    <property type="evidence" value="ECO:0007669"/>
    <property type="project" value="UniProtKB-UniRule"/>
</dbReference>